<dbReference type="Pfam" id="PF18962">
    <property type="entry name" value="Por_Secre_tail"/>
    <property type="match status" value="1"/>
</dbReference>
<dbReference type="Gene3D" id="2.60.40.3080">
    <property type="match status" value="1"/>
</dbReference>
<evidence type="ECO:0000313" key="2">
    <source>
        <dbReference type="EMBL" id="MPN37338.1"/>
    </source>
</evidence>
<feature type="domain" description="Secretion system C-terminal sorting" evidence="1">
    <location>
        <begin position="69"/>
        <end position="142"/>
    </location>
</feature>
<sequence length="144" mass="16472">MLKFTDTKYYYGLSFWAVSGQGNGSIGIYNTKGDLLKKFNPDFGKQFTYSFVLDEFTWIVDEPKFNLSIYPNPSNEFLMIQTYENIDNATVSIFDAAGQIVYEAIKSIKEDESLPIDISKLSAGAYSVRIARDNKLIWNKFIKN</sequence>
<organism evidence="2">
    <name type="scientific">bioreactor metagenome</name>
    <dbReference type="NCBI Taxonomy" id="1076179"/>
    <lineage>
        <taxon>unclassified sequences</taxon>
        <taxon>metagenomes</taxon>
        <taxon>ecological metagenomes</taxon>
    </lineage>
</organism>
<protein>
    <recommendedName>
        <fullName evidence="1">Secretion system C-terminal sorting domain-containing protein</fullName>
    </recommendedName>
</protein>
<evidence type="ECO:0000259" key="1">
    <source>
        <dbReference type="Pfam" id="PF18962"/>
    </source>
</evidence>
<dbReference type="NCBIfam" id="TIGR04183">
    <property type="entry name" value="Por_Secre_tail"/>
    <property type="match status" value="1"/>
</dbReference>
<name>A0A645HE74_9ZZZZ</name>
<proteinExistence type="predicted"/>
<comment type="caution">
    <text evidence="2">The sequence shown here is derived from an EMBL/GenBank/DDBJ whole genome shotgun (WGS) entry which is preliminary data.</text>
</comment>
<dbReference type="InterPro" id="IPR026444">
    <property type="entry name" value="Secre_tail"/>
</dbReference>
<dbReference type="EMBL" id="VSSQ01091936">
    <property type="protein sequence ID" value="MPN37338.1"/>
    <property type="molecule type" value="Genomic_DNA"/>
</dbReference>
<dbReference type="AlphaFoldDB" id="A0A645HE74"/>
<gene>
    <name evidence="2" type="ORF">SDC9_184855</name>
</gene>
<accession>A0A645HE74</accession>
<reference evidence="2" key="1">
    <citation type="submission" date="2019-08" db="EMBL/GenBank/DDBJ databases">
        <authorList>
            <person name="Kucharzyk K."/>
            <person name="Murdoch R.W."/>
            <person name="Higgins S."/>
            <person name="Loffler F."/>
        </authorList>
    </citation>
    <scope>NUCLEOTIDE SEQUENCE</scope>
</reference>